<keyword evidence="1 2" id="KW-0732">Signal</keyword>
<dbReference type="PATRIC" id="fig|28125.4.peg.576"/>
<accession>A0A137SZJ5</accession>
<dbReference type="InterPro" id="IPR004564">
    <property type="entry name" value="OM_lipoprot_carrier_LolA-like"/>
</dbReference>
<evidence type="ECO:0008006" key="5">
    <source>
        <dbReference type="Google" id="ProtNLM"/>
    </source>
</evidence>
<dbReference type="InterPro" id="IPR029046">
    <property type="entry name" value="LolA/LolB/LppX"/>
</dbReference>
<feature type="signal peptide" evidence="2">
    <location>
        <begin position="1"/>
        <end position="22"/>
    </location>
</feature>
<protein>
    <recommendedName>
        <fullName evidence="5">Outer membrane lipoprotein carrier protein LolA</fullName>
    </recommendedName>
</protein>
<dbReference type="CDD" id="cd16325">
    <property type="entry name" value="LolA"/>
    <property type="match status" value="1"/>
</dbReference>
<evidence type="ECO:0000313" key="4">
    <source>
        <dbReference type="Proteomes" id="UP000070093"/>
    </source>
</evidence>
<dbReference type="Proteomes" id="UP000070093">
    <property type="component" value="Unassembled WGS sequence"/>
</dbReference>
<evidence type="ECO:0000256" key="2">
    <source>
        <dbReference type="SAM" id="SignalP"/>
    </source>
</evidence>
<sequence length="204" mass="22874">MMKITKYIFLFIALFISNEFYAQNANQAKACLDKATAAIISHKGGVQACFSISKLGLGGTSGTVAIKGNKFMAVTRQASIWFDGKTQWTYMKSTNEVNISTPTEAQRLSVNPYSIISMYKNGYTLSMTTKRGQKVAHMVAKNQKRSVPEAYITLSGNQLKQIKMRQGSKWTTIKITSIVPKNLSNSMFQFDRKQYPKAEIIDLR</sequence>
<dbReference type="STRING" id="28125.HMPREF3202_00584"/>
<comment type="caution">
    <text evidence="3">The sequence shown here is derived from an EMBL/GenBank/DDBJ whole genome shotgun (WGS) entry which is preliminary data.</text>
</comment>
<feature type="chain" id="PRO_5007481169" description="Outer membrane lipoprotein carrier protein LolA" evidence="2">
    <location>
        <begin position="23"/>
        <end position="204"/>
    </location>
</feature>
<dbReference type="SUPFAM" id="SSF89392">
    <property type="entry name" value="Prokaryotic lipoproteins and lipoprotein localization factors"/>
    <property type="match status" value="1"/>
</dbReference>
<dbReference type="Gene3D" id="2.50.20.10">
    <property type="entry name" value="Lipoprotein localisation LolA/LolB/LppX"/>
    <property type="match status" value="1"/>
</dbReference>
<organism evidence="3 4">
    <name type="scientific">Prevotella bivia</name>
    <dbReference type="NCBI Taxonomy" id="28125"/>
    <lineage>
        <taxon>Bacteria</taxon>
        <taxon>Pseudomonadati</taxon>
        <taxon>Bacteroidota</taxon>
        <taxon>Bacteroidia</taxon>
        <taxon>Bacteroidales</taxon>
        <taxon>Prevotellaceae</taxon>
        <taxon>Prevotella</taxon>
    </lineage>
</organism>
<name>A0A137SZJ5_9BACT</name>
<reference evidence="3 4" key="1">
    <citation type="submission" date="2016-02" db="EMBL/GenBank/DDBJ databases">
        <authorList>
            <person name="Wen L."/>
            <person name="He K."/>
            <person name="Yang H."/>
        </authorList>
    </citation>
    <scope>NUCLEOTIDE SEQUENCE [LARGE SCALE GENOMIC DNA]</scope>
    <source>
        <strain evidence="3 4">GED7880</strain>
    </source>
</reference>
<dbReference type="AlphaFoldDB" id="A0A137SZJ5"/>
<proteinExistence type="predicted"/>
<gene>
    <name evidence="3" type="ORF">HMPREF3202_00584</name>
</gene>
<dbReference type="eggNOG" id="COG2834">
    <property type="taxonomic scope" value="Bacteria"/>
</dbReference>
<evidence type="ECO:0000313" key="3">
    <source>
        <dbReference type="EMBL" id="KXO17830.1"/>
    </source>
</evidence>
<dbReference type="EMBL" id="LTAG01000025">
    <property type="protein sequence ID" value="KXO17830.1"/>
    <property type="molecule type" value="Genomic_DNA"/>
</dbReference>
<dbReference type="Pfam" id="PF16584">
    <property type="entry name" value="LolA_2"/>
    <property type="match status" value="1"/>
</dbReference>
<evidence type="ECO:0000256" key="1">
    <source>
        <dbReference type="ARBA" id="ARBA00022729"/>
    </source>
</evidence>